<protein>
    <submittedName>
        <fullName evidence="2">Sugar phosphate isomerase/epimerase</fullName>
    </submittedName>
</protein>
<evidence type="ECO:0000313" key="2">
    <source>
        <dbReference type="EMBL" id="HIV02096.1"/>
    </source>
</evidence>
<evidence type="ECO:0000259" key="1">
    <source>
        <dbReference type="Pfam" id="PF01261"/>
    </source>
</evidence>
<dbReference type="InterPro" id="IPR050312">
    <property type="entry name" value="IolE/XylAMocC-like"/>
</dbReference>
<organism evidence="2 3">
    <name type="scientific">Candidatus Aphodoplasma excrementigallinarum</name>
    <dbReference type="NCBI Taxonomy" id="2840673"/>
    <lineage>
        <taxon>Bacteria</taxon>
        <taxon>Bacillati</taxon>
        <taxon>Bacillota</taxon>
        <taxon>Clostridia</taxon>
        <taxon>Eubacteriales</taxon>
        <taxon>Candidatus Aphodoplasma</taxon>
    </lineage>
</organism>
<dbReference type="PANTHER" id="PTHR12110:SF41">
    <property type="entry name" value="INOSOSE DEHYDRATASE"/>
    <property type="match status" value="1"/>
</dbReference>
<reference evidence="2" key="1">
    <citation type="submission" date="2020-10" db="EMBL/GenBank/DDBJ databases">
        <authorList>
            <person name="Gilroy R."/>
        </authorList>
    </citation>
    <scope>NUCLEOTIDE SEQUENCE</scope>
    <source>
        <strain evidence="2">4920</strain>
    </source>
</reference>
<keyword evidence="2" id="KW-0413">Isomerase</keyword>
<dbReference type="EMBL" id="DVOF01000025">
    <property type="protein sequence ID" value="HIV02096.1"/>
    <property type="molecule type" value="Genomic_DNA"/>
</dbReference>
<dbReference type="Proteomes" id="UP000886743">
    <property type="component" value="Unassembled WGS sequence"/>
</dbReference>
<dbReference type="AlphaFoldDB" id="A0A9D1SZW9"/>
<proteinExistence type="predicted"/>
<gene>
    <name evidence="2" type="ORF">IAC74_00870</name>
</gene>
<dbReference type="GO" id="GO:0016853">
    <property type="term" value="F:isomerase activity"/>
    <property type="evidence" value="ECO:0007669"/>
    <property type="project" value="UniProtKB-KW"/>
</dbReference>
<comment type="caution">
    <text evidence="2">The sequence shown here is derived from an EMBL/GenBank/DDBJ whole genome shotgun (WGS) entry which is preliminary data.</text>
</comment>
<feature type="domain" description="Xylose isomerase-like TIM barrel" evidence="1">
    <location>
        <begin position="24"/>
        <end position="242"/>
    </location>
</feature>
<dbReference type="Pfam" id="PF01261">
    <property type="entry name" value="AP_endonuc_2"/>
    <property type="match status" value="1"/>
</dbReference>
<dbReference type="InterPro" id="IPR013022">
    <property type="entry name" value="Xyl_isomerase-like_TIM-brl"/>
</dbReference>
<dbReference type="PANTHER" id="PTHR12110">
    <property type="entry name" value="HYDROXYPYRUVATE ISOMERASE"/>
    <property type="match status" value="1"/>
</dbReference>
<sequence length="283" mass="31679">MADVFTLTGFSDEISPDIKEQLYYLNQFGIKYFEIRGVNDKNIADLTLEEARKVKSLADGYGIRVSSIGSPIGKIKITDPFEPHLSQLAHIIELAKLFETDYIRVFSFYIPQGEDPAAYKDEVIRRMKAMTALAEKEGVILLHENEKEIYGDIAPRCKEILDAVNSPNLRAVFDPANFVECGQETYPAAYELLKDYVVYIHIKDAVAHGKIVPAGYGSGHIEELLRAFEQAGYRGFLSLEPHLGHFAGLDALQSDTTVVNEDKSGPDTFKLAQDSLMKILDRI</sequence>
<accession>A0A9D1SZW9</accession>
<dbReference type="Gene3D" id="3.20.20.150">
    <property type="entry name" value="Divalent-metal-dependent TIM barrel enzymes"/>
    <property type="match status" value="1"/>
</dbReference>
<reference evidence="2" key="2">
    <citation type="journal article" date="2021" name="PeerJ">
        <title>Extensive microbial diversity within the chicken gut microbiome revealed by metagenomics and culture.</title>
        <authorList>
            <person name="Gilroy R."/>
            <person name="Ravi A."/>
            <person name="Getino M."/>
            <person name="Pursley I."/>
            <person name="Horton D.L."/>
            <person name="Alikhan N.F."/>
            <person name="Baker D."/>
            <person name="Gharbi K."/>
            <person name="Hall N."/>
            <person name="Watson M."/>
            <person name="Adriaenssens E.M."/>
            <person name="Foster-Nyarko E."/>
            <person name="Jarju S."/>
            <person name="Secka A."/>
            <person name="Antonio M."/>
            <person name="Oren A."/>
            <person name="Chaudhuri R.R."/>
            <person name="La Ragione R."/>
            <person name="Hildebrand F."/>
            <person name="Pallen M.J."/>
        </authorList>
    </citation>
    <scope>NUCLEOTIDE SEQUENCE</scope>
    <source>
        <strain evidence="2">4920</strain>
    </source>
</reference>
<name>A0A9D1SZW9_9FIRM</name>
<dbReference type="InterPro" id="IPR036237">
    <property type="entry name" value="Xyl_isomerase-like_sf"/>
</dbReference>
<evidence type="ECO:0000313" key="3">
    <source>
        <dbReference type="Proteomes" id="UP000886743"/>
    </source>
</evidence>
<dbReference type="SUPFAM" id="SSF51658">
    <property type="entry name" value="Xylose isomerase-like"/>
    <property type="match status" value="1"/>
</dbReference>